<dbReference type="InterPro" id="IPR011051">
    <property type="entry name" value="RmlC_Cupin_sf"/>
</dbReference>
<dbReference type="InterPro" id="IPR014710">
    <property type="entry name" value="RmlC-like_jellyroll"/>
</dbReference>
<keyword evidence="1" id="KW-0479">Metal-binding</keyword>
<accession>A0ABV3LBJ4</accession>
<dbReference type="InterPro" id="IPR051610">
    <property type="entry name" value="GPI/OXD"/>
</dbReference>
<dbReference type="Pfam" id="PF07883">
    <property type="entry name" value="Cupin_2"/>
    <property type="match status" value="1"/>
</dbReference>
<proteinExistence type="predicted"/>
<dbReference type="Gene3D" id="2.60.120.10">
    <property type="entry name" value="Jelly Rolls"/>
    <property type="match status" value="1"/>
</dbReference>
<dbReference type="PANTHER" id="PTHR35848:SF6">
    <property type="entry name" value="CUPIN TYPE-2 DOMAIN-CONTAINING PROTEIN"/>
    <property type="match status" value="1"/>
</dbReference>
<gene>
    <name evidence="3" type="ORF">AB0T83_19485</name>
</gene>
<dbReference type="Proteomes" id="UP001553161">
    <property type="component" value="Unassembled WGS sequence"/>
</dbReference>
<protein>
    <submittedName>
        <fullName evidence="3">Cupin domain-containing protein</fullName>
    </submittedName>
</protein>
<evidence type="ECO:0000313" key="4">
    <source>
        <dbReference type="Proteomes" id="UP001553161"/>
    </source>
</evidence>
<evidence type="ECO:0000259" key="2">
    <source>
        <dbReference type="Pfam" id="PF07883"/>
    </source>
</evidence>
<evidence type="ECO:0000256" key="1">
    <source>
        <dbReference type="ARBA" id="ARBA00022723"/>
    </source>
</evidence>
<organism evidence="3 4">
    <name type="scientific">Meridianimarinicoccus marinus</name>
    <dbReference type="NCBI Taxonomy" id="3231483"/>
    <lineage>
        <taxon>Bacteria</taxon>
        <taxon>Pseudomonadati</taxon>
        <taxon>Pseudomonadota</taxon>
        <taxon>Alphaproteobacteria</taxon>
        <taxon>Rhodobacterales</taxon>
        <taxon>Paracoccaceae</taxon>
        <taxon>Meridianimarinicoccus</taxon>
    </lineage>
</organism>
<dbReference type="SUPFAM" id="SSF51182">
    <property type="entry name" value="RmlC-like cupins"/>
    <property type="match status" value="1"/>
</dbReference>
<reference evidence="3 4" key="1">
    <citation type="submission" date="2024-07" db="EMBL/GenBank/DDBJ databases">
        <authorList>
            <person name="Kang M."/>
        </authorList>
    </citation>
    <scope>NUCLEOTIDE SEQUENCE [LARGE SCALE GENOMIC DNA]</scope>
    <source>
        <strain evidence="3 4">DFM31</strain>
    </source>
</reference>
<keyword evidence="4" id="KW-1185">Reference proteome</keyword>
<dbReference type="PANTHER" id="PTHR35848">
    <property type="entry name" value="OXALATE-BINDING PROTEIN"/>
    <property type="match status" value="1"/>
</dbReference>
<feature type="domain" description="Cupin type-2" evidence="2">
    <location>
        <begin position="50"/>
        <end position="120"/>
    </location>
</feature>
<sequence length="174" mass="18626">MAEHANTNPVVRLADLELIQRGPDQPSTRFGAALNSFGTRLGMGDLGLMYVTVEPGKRAFPFHNHLGNDEAFVILEGSGIYRFGEGEHPVQAGDVCLAPKGGPDTAHQLINTGSDTLRYVGISTSHDPDIAEYPDSGKFAAIGIAPGPSFMQAHLLHLGKREDGRGYWDGEDLG</sequence>
<evidence type="ECO:0000313" key="3">
    <source>
        <dbReference type="EMBL" id="MEV8468933.1"/>
    </source>
</evidence>
<dbReference type="RefSeq" id="WP_366194887.1">
    <property type="nucleotide sequence ID" value="NZ_JBFBVU010000053.1"/>
</dbReference>
<dbReference type="InterPro" id="IPR013096">
    <property type="entry name" value="Cupin_2"/>
</dbReference>
<comment type="caution">
    <text evidence="3">The sequence shown here is derived from an EMBL/GenBank/DDBJ whole genome shotgun (WGS) entry which is preliminary data.</text>
</comment>
<name>A0ABV3LBJ4_9RHOB</name>
<dbReference type="EMBL" id="JBFBVU010000053">
    <property type="protein sequence ID" value="MEV8468933.1"/>
    <property type="molecule type" value="Genomic_DNA"/>
</dbReference>